<dbReference type="AlphaFoldDB" id="A0A2P2JL43"/>
<organism evidence="1">
    <name type="scientific">Rhizophora mucronata</name>
    <name type="common">Asiatic mangrove</name>
    <dbReference type="NCBI Taxonomy" id="61149"/>
    <lineage>
        <taxon>Eukaryota</taxon>
        <taxon>Viridiplantae</taxon>
        <taxon>Streptophyta</taxon>
        <taxon>Embryophyta</taxon>
        <taxon>Tracheophyta</taxon>
        <taxon>Spermatophyta</taxon>
        <taxon>Magnoliopsida</taxon>
        <taxon>eudicotyledons</taxon>
        <taxon>Gunneridae</taxon>
        <taxon>Pentapetalae</taxon>
        <taxon>rosids</taxon>
        <taxon>fabids</taxon>
        <taxon>Malpighiales</taxon>
        <taxon>Rhizophoraceae</taxon>
        <taxon>Rhizophora</taxon>
    </lineage>
</organism>
<dbReference type="EMBL" id="GGEC01013707">
    <property type="protein sequence ID" value="MBW94190.1"/>
    <property type="molecule type" value="Transcribed_RNA"/>
</dbReference>
<protein>
    <submittedName>
        <fullName evidence="1">Uncharacterized protein</fullName>
    </submittedName>
</protein>
<reference evidence="1" key="1">
    <citation type="submission" date="2018-02" db="EMBL/GenBank/DDBJ databases">
        <title>Rhizophora mucronata_Transcriptome.</title>
        <authorList>
            <person name="Meera S.P."/>
            <person name="Sreeshan A."/>
            <person name="Augustine A."/>
        </authorList>
    </citation>
    <scope>NUCLEOTIDE SEQUENCE</scope>
    <source>
        <tissue evidence="1">Leaf</tissue>
    </source>
</reference>
<evidence type="ECO:0000313" key="1">
    <source>
        <dbReference type="EMBL" id="MBW94190.1"/>
    </source>
</evidence>
<proteinExistence type="predicted"/>
<accession>A0A2P2JL43</accession>
<name>A0A2P2JL43_RHIMU</name>
<sequence length="22" mass="2360">MYQCINPLLSTKLVTLHGGLAS</sequence>